<evidence type="ECO:0000313" key="4">
    <source>
        <dbReference type="Proteomes" id="UP001261624"/>
    </source>
</evidence>
<comment type="caution">
    <text evidence="3">The sequence shown here is derived from an EMBL/GenBank/DDBJ whole genome shotgun (WGS) entry which is preliminary data.</text>
</comment>
<dbReference type="Gene3D" id="6.10.140.1340">
    <property type="match status" value="1"/>
</dbReference>
<accession>A0ABU3E4N1</accession>
<feature type="domain" description="Inner membrane protein YgaP-like transmembrane" evidence="2">
    <location>
        <begin position="2"/>
        <end position="56"/>
    </location>
</feature>
<proteinExistence type="predicted"/>
<dbReference type="Pfam" id="PF11127">
    <property type="entry name" value="YgaP-like_TM"/>
    <property type="match status" value="1"/>
</dbReference>
<dbReference type="Proteomes" id="UP001261624">
    <property type="component" value="Unassembled WGS sequence"/>
</dbReference>
<reference evidence="3 4" key="1">
    <citation type="submission" date="2023-09" db="EMBL/GenBank/DDBJ databases">
        <authorList>
            <person name="Rey-Velasco X."/>
        </authorList>
    </citation>
    <scope>NUCLEOTIDE SEQUENCE [LARGE SCALE GENOMIC DNA]</scope>
    <source>
        <strain evidence="3 4">F188</strain>
    </source>
</reference>
<protein>
    <submittedName>
        <fullName evidence="3">DUF2892 domain-containing protein</fullName>
    </submittedName>
</protein>
<evidence type="ECO:0000256" key="1">
    <source>
        <dbReference type="SAM" id="Phobius"/>
    </source>
</evidence>
<evidence type="ECO:0000259" key="2">
    <source>
        <dbReference type="Pfam" id="PF11127"/>
    </source>
</evidence>
<dbReference type="EMBL" id="JAVRHM010000017">
    <property type="protein sequence ID" value="MDT0690950.1"/>
    <property type="molecule type" value="Genomic_DNA"/>
</dbReference>
<dbReference type="InterPro" id="IPR021309">
    <property type="entry name" value="YgaP-like_TM"/>
</dbReference>
<evidence type="ECO:0000313" key="3">
    <source>
        <dbReference type="EMBL" id="MDT0690950.1"/>
    </source>
</evidence>
<keyword evidence="1" id="KW-0812">Transmembrane</keyword>
<keyword evidence="1" id="KW-0472">Membrane</keyword>
<dbReference type="RefSeq" id="WP_311685975.1">
    <property type="nucleotide sequence ID" value="NZ_JAVRHM010000017.1"/>
</dbReference>
<gene>
    <name evidence="3" type="ORF">RM549_14225</name>
</gene>
<feature type="transmembrane region" description="Helical" evidence="1">
    <location>
        <begin position="12"/>
        <end position="31"/>
    </location>
</feature>
<keyword evidence="1" id="KW-1133">Transmembrane helix</keyword>
<organism evidence="3 4">
    <name type="scientific">Autumnicola patrickiae</name>
    <dbReference type="NCBI Taxonomy" id="3075591"/>
    <lineage>
        <taxon>Bacteria</taxon>
        <taxon>Pseudomonadati</taxon>
        <taxon>Bacteroidota</taxon>
        <taxon>Flavobacteriia</taxon>
        <taxon>Flavobacteriales</taxon>
        <taxon>Flavobacteriaceae</taxon>
        <taxon>Autumnicola</taxon>
    </lineage>
</organism>
<keyword evidence="4" id="KW-1185">Reference proteome</keyword>
<sequence>MINRIVRGIAGTFILVSLLLAIYVNIHWLWFTAFVGANLLQSSLTRWCLMDKILIKLGVKDEMKPGQSC</sequence>
<name>A0ABU3E4N1_9FLAO</name>